<dbReference type="EMBL" id="BAAAHP010000075">
    <property type="protein sequence ID" value="GAA0936182.1"/>
    <property type="molecule type" value="Genomic_DNA"/>
</dbReference>
<keyword evidence="1" id="KW-1133">Transmembrane helix</keyword>
<protein>
    <recommendedName>
        <fullName evidence="4">DUF2905 domain-containing protein</fullName>
    </recommendedName>
</protein>
<keyword evidence="1" id="KW-0472">Membrane</keyword>
<evidence type="ECO:0000313" key="2">
    <source>
        <dbReference type="EMBL" id="GAA0936182.1"/>
    </source>
</evidence>
<gene>
    <name evidence="2" type="ORF">GCM10009559_28370</name>
</gene>
<name>A0ABN1Q1R6_9PSEU</name>
<accession>A0ABN1Q1R6</accession>
<reference evidence="2 3" key="1">
    <citation type="journal article" date="2019" name="Int. J. Syst. Evol. Microbiol.">
        <title>The Global Catalogue of Microorganisms (GCM) 10K type strain sequencing project: providing services to taxonomists for standard genome sequencing and annotation.</title>
        <authorList>
            <consortium name="The Broad Institute Genomics Platform"/>
            <consortium name="The Broad Institute Genome Sequencing Center for Infectious Disease"/>
            <person name="Wu L."/>
            <person name="Ma J."/>
        </authorList>
    </citation>
    <scope>NUCLEOTIDE SEQUENCE [LARGE SCALE GENOMIC DNA]</scope>
    <source>
        <strain evidence="2 3">JCM 11117</strain>
    </source>
</reference>
<evidence type="ECO:0000256" key="1">
    <source>
        <dbReference type="SAM" id="Phobius"/>
    </source>
</evidence>
<dbReference type="Pfam" id="PF11146">
    <property type="entry name" value="DUF2905"/>
    <property type="match status" value="1"/>
</dbReference>
<feature type="transmembrane region" description="Helical" evidence="1">
    <location>
        <begin position="47"/>
        <end position="69"/>
    </location>
</feature>
<dbReference type="PANTHER" id="PTHR36443">
    <property type="entry name" value="BSR5223 PROTEIN"/>
    <property type="match status" value="1"/>
</dbReference>
<sequence length="74" mass="8117">MTREWGPWLVGGGLLLLVLGLLAWTGGLSWLGHLPGDIRISSGNTRIYIPITSMLLVSLALNVLLWLFLSLFRG</sequence>
<proteinExistence type="predicted"/>
<dbReference type="RefSeq" id="WP_343941812.1">
    <property type="nucleotide sequence ID" value="NZ_BAAAHP010000075.1"/>
</dbReference>
<dbReference type="InterPro" id="IPR021320">
    <property type="entry name" value="DUF2905"/>
</dbReference>
<keyword evidence="3" id="KW-1185">Reference proteome</keyword>
<dbReference type="PANTHER" id="PTHR36443:SF1">
    <property type="entry name" value="BSR5223 PROTEIN"/>
    <property type="match status" value="1"/>
</dbReference>
<comment type="caution">
    <text evidence="2">The sequence shown here is derived from an EMBL/GenBank/DDBJ whole genome shotgun (WGS) entry which is preliminary data.</text>
</comment>
<organism evidence="2 3">
    <name type="scientific">Pseudonocardia zijingensis</name>
    <dbReference type="NCBI Taxonomy" id="153376"/>
    <lineage>
        <taxon>Bacteria</taxon>
        <taxon>Bacillati</taxon>
        <taxon>Actinomycetota</taxon>
        <taxon>Actinomycetes</taxon>
        <taxon>Pseudonocardiales</taxon>
        <taxon>Pseudonocardiaceae</taxon>
        <taxon>Pseudonocardia</taxon>
    </lineage>
</organism>
<evidence type="ECO:0000313" key="3">
    <source>
        <dbReference type="Proteomes" id="UP001499967"/>
    </source>
</evidence>
<keyword evidence="1" id="KW-0812">Transmembrane</keyword>
<dbReference type="Proteomes" id="UP001499967">
    <property type="component" value="Unassembled WGS sequence"/>
</dbReference>
<evidence type="ECO:0008006" key="4">
    <source>
        <dbReference type="Google" id="ProtNLM"/>
    </source>
</evidence>